<evidence type="ECO:0000256" key="2">
    <source>
        <dbReference type="ARBA" id="ARBA00005895"/>
    </source>
</evidence>
<comment type="similarity">
    <text evidence="2">Belongs to the ATPase F chain family.</text>
</comment>
<feature type="compositionally biased region" description="Basic residues" evidence="10">
    <location>
        <begin position="348"/>
        <end position="357"/>
    </location>
</feature>
<proteinExistence type="inferred from homology"/>
<reference evidence="12" key="2">
    <citation type="submission" date="2025-09" db="UniProtKB">
        <authorList>
            <consortium name="Ensembl"/>
        </authorList>
    </citation>
    <scope>IDENTIFICATION</scope>
</reference>
<gene>
    <name evidence="12" type="primary">si:dkey-21c1.4</name>
</gene>
<dbReference type="InterPro" id="IPR019344">
    <property type="entry name" value="F1F0-ATPsyn_F_prd"/>
</dbReference>
<evidence type="ECO:0000256" key="8">
    <source>
        <dbReference type="ARBA" id="ARBA00023136"/>
    </source>
</evidence>
<keyword evidence="11" id="KW-1133">Transmembrane helix</keyword>
<keyword evidence="3" id="KW-0813">Transport</keyword>
<keyword evidence="9" id="KW-0066">ATP synthesis</keyword>
<dbReference type="GeneID" id="127373210"/>
<evidence type="ECO:0000256" key="3">
    <source>
        <dbReference type="ARBA" id="ARBA00022448"/>
    </source>
</evidence>
<dbReference type="GO" id="GO:0031966">
    <property type="term" value="C:mitochondrial membrane"/>
    <property type="evidence" value="ECO:0007669"/>
    <property type="project" value="UniProtKB-SubCell"/>
</dbReference>
<feature type="region of interest" description="Disordered" evidence="10">
    <location>
        <begin position="299"/>
        <end position="374"/>
    </location>
</feature>
<feature type="compositionally biased region" description="Polar residues" evidence="10">
    <location>
        <begin position="179"/>
        <end position="190"/>
    </location>
</feature>
<dbReference type="GO" id="GO:0046933">
    <property type="term" value="F:proton-transporting ATP synthase activity, rotational mechanism"/>
    <property type="evidence" value="ECO:0007669"/>
    <property type="project" value="TreeGrafter"/>
</dbReference>
<feature type="compositionally biased region" description="Polar residues" evidence="10">
    <location>
        <begin position="109"/>
        <end position="131"/>
    </location>
</feature>
<evidence type="ECO:0000256" key="10">
    <source>
        <dbReference type="SAM" id="MobiDB-lite"/>
    </source>
</evidence>
<keyword evidence="6" id="KW-0406">Ion transport</keyword>
<name>A0A8C4IS47_DICLA</name>
<dbReference type="PANTHER" id="PTHR13080">
    <property type="entry name" value="ATP SYNTHASE F CHAIN, MITOCHONDRIAL-RELATED"/>
    <property type="match status" value="1"/>
</dbReference>
<dbReference type="GO" id="GO:0045259">
    <property type="term" value="C:proton-transporting ATP synthase complex"/>
    <property type="evidence" value="ECO:0007669"/>
    <property type="project" value="UniProtKB-KW"/>
</dbReference>
<comment type="subcellular location">
    <subcellularLocation>
        <location evidence="1">Mitochondrion membrane</location>
    </subcellularLocation>
</comment>
<keyword evidence="13" id="KW-1185">Reference proteome</keyword>
<dbReference type="RefSeq" id="XP_051273418.1">
    <property type="nucleotide sequence ID" value="XM_051417458.1"/>
</dbReference>
<keyword evidence="5" id="KW-0375">Hydrogen ion transport</keyword>
<protein>
    <recommendedName>
        <fullName evidence="14">ATP synthase subunit f, mitochondrial</fullName>
    </recommendedName>
</protein>
<keyword evidence="7" id="KW-0496">Mitochondrion</keyword>
<dbReference type="PANTHER" id="PTHR13080:SF13">
    <property type="entry name" value="ATP SYNTHASE SUBUNIT F, MITOCHONDRIAL"/>
    <property type="match status" value="1"/>
</dbReference>
<evidence type="ECO:0000256" key="6">
    <source>
        <dbReference type="ARBA" id="ARBA00023065"/>
    </source>
</evidence>
<feature type="compositionally biased region" description="Polar residues" evidence="10">
    <location>
        <begin position="39"/>
        <end position="49"/>
    </location>
</feature>
<evidence type="ECO:0008006" key="14">
    <source>
        <dbReference type="Google" id="ProtNLM"/>
    </source>
</evidence>
<keyword evidence="11" id="KW-0812">Transmembrane</keyword>
<evidence type="ECO:0000256" key="5">
    <source>
        <dbReference type="ARBA" id="ARBA00022781"/>
    </source>
</evidence>
<feature type="compositionally biased region" description="Polar residues" evidence="10">
    <location>
        <begin position="60"/>
        <end position="71"/>
    </location>
</feature>
<evidence type="ECO:0000256" key="9">
    <source>
        <dbReference type="ARBA" id="ARBA00023310"/>
    </source>
</evidence>
<keyword evidence="4" id="KW-0138">CF(0)</keyword>
<evidence type="ECO:0000256" key="1">
    <source>
        <dbReference type="ARBA" id="ARBA00004325"/>
    </source>
</evidence>
<feature type="compositionally biased region" description="Polar residues" evidence="10">
    <location>
        <begin position="329"/>
        <end position="340"/>
    </location>
</feature>
<evidence type="ECO:0000313" key="13">
    <source>
        <dbReference type="Proteomes" id="UP000694389"/>
    </source>
</evidence>
<feature type="region of interest" description="Disordered" evidence="10">
    <location>
        <begin position="34"/>
        <end position="79"/>
    </location>
</feature>
<feature type="compositionally biased region" description="Low complexity" evidence="10">
    <location>
        <begin position="209"/>
        <end position="226"/>
    </location>
</feature>
<keyword evidence="8 11" id="KW-0472">Membrane</keyword>
<organism evidence="12 13">
    <name type="scientific">Dicentrarchus labrax</name>
    <name type="common">European seabass</name>
    <name type="synonym">Morone labrax</name>
    <dbReference type="NCBI Taxonomy" id="13489"/>
    <lineage>
        <taxon>Eukaryota</taxon>
        <taxon>Metazoa</taxon>
        <taxon>Chordata</taxon>
        <taxon>Craniata</taxon>
        <taxon>Vertebrata</taxon>
        <taxon>Euteleostomi</taxon>
        <taxon>Actinopterygii</taxon>
        <taxon>Neopterygii</taxon>
        <taxon>Teleostei</taxon>
        <taxon>Neoteleostei</taxon>
        <taxon>Acanthomorphata</taxon>
        <taxon>Eupercaria</taxon>
        <taxon>Moronidae</taxon>
        <taxon>Dicentrarchus</taxon>
    </lineage>
</organism>
<feature type="transmembrane region" description="Helical" evidence="11">
    <location>
        <begin position="524"/>
        <end position="543"/>
    </location>
</feature>
<feature type="region of interest" description="Disordered" evidence="10">
    <location>
        <begin position="109"/>
        <end position="237"/>
    </location>
</feature>
<dbReference type="AlphaFoldDB" id="A0A8C4IS47"/>
<dbReference type="Pfam" id="PF10206">
    <property type="entry name" value="WRW"/>
    <property type="match status" value="1"/>
</dbReference>
<dbReference type="Proteomes" id="UP000694389">
    <property type="component" value="Unassembled WGS sequence"/>
</dbReference>
<dbReference type="Ensembl" id="ENSDLAT00005064797.2">
    <property type="protein sequence ID" value="ENSDLAP00005061196.2"/>
    <property type="gene ID" value="ENSDLAG00005025649.2"/>
</dbReference>
<evidence type="ECO:0000256" key="7">
    <source>
        <dbReference type="ARBA" id="ARBA00023128"/>
    </source>
</evidence>
<dbReference type="OrthoDB" id="8921675at2759"/>
<evidence type="ECO:0000313" key="12">
    <source>
        <dbReference type="Ensembl" id="ENSDLAP00005061196.2"/>
    </source>
</evidence>
<reference evidence="12" key="1">
    <citation type="submission" date="2025-08" db="UniProtKB">
        <authorList>
            <consortium name="Ensembl"/>
        </authorList>
    </citation>
    <scope>IDENTIFICATION</scope>
</reference>
<sequence>MSSEVCPFCGKTYKRIKTHLHHCKAAASWRTQTQHDVEVNQTSSPQPATALTERSAKWEVSTQTPSMTAGAQSRKGKKMSVVSSEALSLSSESLPSSTKKKLKLSEQIKTANVPSSTTVSLSHTPPLSPTASKPKRKSLRALVEAAKSKQVSNGSLEETKPPSVVLPSGSAPFVEDPLSSRTTVHTGTRTNPDKDKSASKTKVSKTKKAVQSLSKSKDTSSSPLPTANESSSRPRLRDDLLVDNMGEIVDLNVNKMLLKSGSGHQASITLKDVKATLGRANTTSRFSRSSILSQIQTVDDLSSKPIRPGTSLSPVPLPTGTLEDVDSCKSVSDQPPSTSSQHKEIQSVKRKSSKSKKIPLISPQPDDSPQPQLTSLAAPLLSGHLSAQVSQAKSLPHTVSMKDGLTQGHHVTGLPTVSPSLAQIASPHLFPRAPQTLPTRVETLRADNVLTMEKLQLGVRKPNTADNGTEVAPTQRSLGQVRLRELPKWLAYKAPSHPRDVVSMVQGGWQWYYKKYIDVKKGGIGGLSMLLAGYCVLSYIWSYPHIKRDRWRKYH</sequence>
<evidence type="ECO:0000256" key="11">
    <source>
        <dbReference type="SAM" id="Phobius"/>
    </source>
</evidence>
<feature type="compositionally biased region" description="Low complexity" evidence="10">
    <location>
        <begin position="358"/>
        <end position="373"/>
    </location>
</feature>
<evidence type="ECO:0000256" key="4">
    <source>
        <dbReference type="ARBA" id="ARBA00022547"/>
    </source>
</evidence>
<dbReference type="GeneTree" id="ENSGT00940000167489"/>
<dbReference type="OMA" id="WIATRAP"/>
<accession>A0A8C4IS47</accession>
<dbReference type="GO" id="GO:0042776">
    <property type="term" value="P:proton motive force-driven mitochondrial ATP synthesis"/>
    <property type="evidence" value="ECO:0007669"/>
    <property type="project" value="TreeGrafter"/>
</dbReference>